<keyword evidence="7" id="KW-1015">Disulfide bond</keyword>
<gene>
    <name evidence="13" type="primary">LOC106748118</name>
</gene>
<dbReference type="PANTHER" id="PTHR12253">
    <property type="entry name" value="RH14732P"/>
    <property type="match status" value="1"/>
</dbReference>
<proteinExistence type="predicted"/>
<dbReference type="PROSITE" id="PS00119">
    <property type="entry name" value="PA2_ASP"/>
    <property type="match status" value="1"/>
</dbReference>
<dbReference type="SUPFAM" id="SSF48619">
    <property type="entry name" value="Phospholipase A2, PLA2"/>
    <property type="match status" value="1"/>
</dbReference>
<evidence type="ECO:0000313" key="13">
    <source>
        <dbReference type="RefSeq" id="XP_014481835.1"/>
    </source>
</evidence>
<evidence type="ECO:0000256" key="7">
    <source>
        <dbReference type="ARBA" id="ARBA00023157"/>
    </source>
</evidence>
<dbReference type="InterPro" id="IPR033113">
    <property type="entry name" value="PLA2_histidine"/>
</dbReference>
<organism evidence="12 13">
    <name type="scientific">Dinoponera quadriceps</name>
    <name type="common">South American ant</name>
    <dbReference type="NCBI Taxonomy" id="609295"/>
    <lineage>
        <taxon>Eukaryota</taxon>
        <taxon>Metazoa</taxon>
        <taxon>Ecdysozoa</taxon>
        <taxon>Arthropoda</taxon>
        <taxon>Hexapoda</taxon>
        <taxon>Insecta</taxon>
        <taxon>Pterygota</taxon>
        <taxon>Neoptera</taxon>
        <taxon>Endopterygota</taxon>
        <taxon>Hymenoptera</taxon>
        <taxon>Apocrita</taxon>
        <taxon>Aculeata</taxon>
        <taxon>Formicoidea</taxon>
        <taxon>Formicidae</taxon>
        <taxon>Ponerinae</taxon>
        <taxon>Ponerini</taxon>
        <taxon>Dinoponera</taxon>
    </lineage>
</organism>
<evidence type="ECO:0000259" key="11">
    <source>
        <dbReference type="Pfam" id="PF05826"/>
    </source>
</evidence>
<dbReference type="EC" id="3.1.1.4" evidence="3"/>
<dbReference type="RefSeq" id="XP_014481835.1">
    <property type="nucleotide sequence ID" value="XM_014626349.1"/>
</dbReference>
<feature type="compositionally biased region" description="Polar residues" evidence="9">
    <location>
        <begin position="186"/>
        <end position="200"/>
    </location>
</feature>
<dbReference type="GO" id="GO:0004623">
    <property type="term" value="F:phospholipase A2 activity"/>
    <property type="evidence" value="ECO:0007669"/>
    <property type="project" value="UniProtKB-EC"/>
</dbReference>
<feature type="signal peptide" evidence="10">
    <location>
        <begin position="1"/>
        <end position="24"/>
    </location>
</feature>
<feature type="domain" description="Phospholipase A2-like central" evidence="11">
    <location>
        <begin position="55"/>
        <end position="149"/>
    </location>
</feature>
<protein>
    <recommendedName>
        <fullName evidence="3">phospholipase A2</fullName>
        <ecNumber evidence="3">3.1.1.4</ecNumber>
    </recommendedName>
    <alternativeName>
        <fullName evidence="8">Phosphatidylcholine 2-acylhydrolase</fullName>
    </alternativeName>
</protein>
<evidence type="ECO:0000256" key="3">
    <source>
        <dbReference type="ARBA" id="ARBA00013278"/>
    </source>
</evidence>
<keyword evidence="6" id="KW-0443">Lipid metabolism</keyword>
<dbReference type="GeneID" id="106748118"/>
<comment type="cofactor">
    <cofactor evidence="1">
        <name>Ca(2+)</name>
        <dbReference type="ChEBI" id="CHEBI:29108"/>
    </cofactor>
</comment>
<keyword evidence="10" id="KW-0732">Signal</keyword>
<dbReference type="OrthoDB" id="8187220at2759"/>
<evidence type="ECO:0000256" key="9">
    <source>
        <dbReference type="SAM" id="MobiDB-lite"/>
    </source>
</evidence>
<accession>A0A6P3XTK0</accession>
<evidence type="ECO:0000256" key="1">
    <source>
        <dbReference type="ARBA" id="ARBA00001913"/>
    </source>
</evidence>
<dbReference type="Proteomes" id="UP000515204">
    <property type="component" value="Unplaced"/>
</dbReference>
<feature type="chain" id="PRO_5028124841" description="phospholipase A2" evidence="10">
    <location>
        <begin position="25"/>
        <end position="250"/>
    </location>
</feature>
<dbReference type="Gene3D" id="1.20.90.10">
    <property type="entry name" value="Phospholipase A2 domain"/>
    <property type="match status" value="1"/>
</dbReference>
<evidence type="ECO:0000256" key="10">
    <source>
        <dbReference type="SAM" id="SignalP"/>
    </source>
</evidence>
<dbReference type="GO" id="GO:0050482">
    <property type="term" value="P:arachidonate secretion"/>
    <property type="evidence" value="ECO:0007669"/>
    <property type="project" value="InterPro"/>
</dbReference>
<evidence type="ECO:0000256" key="4">
    <source>
        <dbReference type="ARBA" id="ARBA00022525"/>
    </source>
</evidence>
<keyword evidence="5" id="KW-0442">Lipid degradation</keyword>
<dbReference type="GO" id="GO:0016042">
    <property type="term" value="P:lipid catabolic process"/>
    <property type="evidence" value="ECO:0007669"/>
    <property type="project" value="UniProtKB-KW"/>
</dbReference>
<name>A0A6P3XTK0_DINQU</name>
<dbReference type="Pfam" id="PF05826">
    <property type="entry name" value="Phospholip_A2_2"/>
    <property type="match status" value="1"/>
</dbReference>
<comment type="subcellular location">
    <subcellularLocation>
        <location evidence="2">Secreted</location>
    </subcellularLocation>
</comment>
<dbReference type="InterPro" id="IPR036444">
    <property type="entry name" value="PLipase_A2_dom_sf"/>
</dbReference>
<sequence length="250" mass="28603">MRRFRAINLIASCALVLLANYGDASSSVVQDALKKYLPVVLRNPLKELKTIPHGIVPGTLWCGPGHIAGNYSDLGRNRELDVCCREHDFCNDYIRPRSTKYGLYNSARFCRSSLCECDRRFYDCLKKAPGFFAFTVGKIYFKQCRKCFDTYYDIGTCMQRGLVVSEEQGRDGRRVFCAQFDRNPKWKQQGTGASSESTRTPAFPSRINAEPARTMPQFNPVDNDRPKDYENYDDEDESAENTDLNMLNIF</sequence>
<evidence type="ECO:0000256" key="2">
    <source>
        <dbReference type="ARBA" id="ARBA00004613"/>
    </source>
</evidence>
<dbReference type="KEGG" id="dqu:106748118"/>
<reference evidence="13" key="1">
    <citation type="submission" date="2025-08" db="UniProtKB">
        <authorList>
            <consortium name="RefSeq"/>
        </authorList>
    </citation>
    <scope>IDENTIFICATION</scope>
</reference>
<evidence type="ECO:0000256" key="6">
    <source>
        <dbReference type="ARBA" id="ARBA00023098"/>
    </source>
</evidence>
<evidence type="ECO:0000256" key="8">
    <source>
        <dbReference type="ARBA" id="ARBA00029903"/>
    </source>
</evidence>
<dbReference type="GO" id="GO:0006644">
    <property type="term" value="P:phospholipid metabolic process"/>
    <property type="evidence" value="ECO:0007669"/>
    <property type="project" value="InterPro"/>
</dbReference>
<dbReference type="InterPro" id="IPR033112">
    <property type="entry name" value="PLA2_Asp_AS"/>
</dbReference>
<dbReference type="InterPro" id="IPR016090">
    <property type="entry name" value="PLA2-like_dom"/>
</dbReference>
<feature type="compositionally biased region" description="Acidic residues" evidence="9">
    <location>
        <begin position="231"/>
        <end position="240"/>
    </location>
</feature>
<dbReference type="GO" id="GO:0005576">
    <property type="term" value="C:extracellular region"/>
    <property type="evidence" value="ECO:0007669"/>
    <property type="project" value="UniProtKB-SubCell"/>
</dbReference>
<feature type="region of interest" description="Disordered" evidence="9">
    <location>
        <begin position="186"/>
        <end position="244"/>
    </location>
</feature>
<dbReference type="PROSITE" id="PS00118">
    <property type="entry name" value="PA2_HIS"/>
    <property type="match status" value="1"/>
</dbReference>
<evidence type="ECO:0000256" key="5">
    <source>
        <dbReference type="ARBA" id="ARBA00022963"/>
    </source>
</evidence>
<evidence type="ECO:0000313" key="12">
    <source>
        <dbReference type="Proteomes" id="UP000515204"/>
    </source>
</evidence>
<keyword evidence="12" id="KW-1185">Reference proteome</keyword>
<keyword evidence="4" id="KW-0964">Secreted</keyword>
<dbReference type="AlphaFoldDB" id="A0A6P3XTK0"/>